<keyword evidence="1" id="KW-1133">Transmembrane helix</keyword>
<dbReference type="Gene3D" id="1.25.40.10">
    <property type="entry name" value="Tetratricopeptide repeat domain"/>
    <property type="match status" value="1"/>
</dbReference>
<dbReference type="OrthoDB" id="597498at2"/>
<proteinExistence type="predicted"/>
<gene>
    <name evidence="3" type="ordered locus">Cpar_1652</name>
</gene>
<name>B3QQ44_CHLP8</name>
<dbReference type="AlphaFoldDB" id="B3QQ44"/>
<feature type="transmembrane region" description="Helical" evidence="1">
    <location>
        <begin position="30"/>
        <end position="48"/>
    </location>
</feature>
<dbReference type="RefSeq" id="WP_012502880.1">
    <property type="nucleotide sequence ID" value="NC_011027.1"/>
</dbReference>
<dbReference type="HOGENOM" id="CLU_096069_1_0_10"/>
<sequence length="229" mass="24994">MNTTQNKNAFDDSTLADGWLEIVMLHKNKIIILVSVILLAAGGSFYWLQKSRVDEQQASAALSKLIPAIEVASETGDTDNAKLVSNMQTIIKRWGYTPSGNKTRLYLATLWYNNGKTSEALALYEKVKSDNKDLQAAAIAGAAACHVQDKQFTKAATAYAKASETAENEALKAMYLNKAADSYVLDEQPAEAVKQLEKVIKSWPETSSAVVANRTLWRLEGAGVPIPQL</sequence>
<keyword evidence="1" id="KW-0472">Membrane</keyword>
<feature type="domain" description="Ancillary SecYEG translocon subunit/Cell division coordinator CpoB TPR" evidence="2">
    <location>
        <begin position="28"/>
        <end position="140"/>
    </location>
</feature>
<evidence type="ECO:0000313" key="4">
    <source>
        <dbReference type="Proteomes" id="UP000008811"/>
    </source>
</evidence>
<reference evidence="3" key="1">
    <citation type="submission" date="2008-06" db="EMBL/GenBank/DDBJ databases">
        <title>Complete sequence of Chlorobaculum parvum NCIB 8327.</title>
        <authorList>
            <consortium name="US DOE Joint Genome Institute"/>
            <person name="Lucas S."/>
            <person name="Copeland A."/>
            <person name="Lapidus A."/>
            <person name="Glavina del Rio T."/>
            <person name="Dalin E."/>
            <person name="Tice H."/>
            <person name="Bruce D."/>
            <person name="Goodwin L."/>
            <person name="Pitluck S."/>
            <person name="Schmutz J."/>
            <person name="Larimer F."/>
            <person name="Land M."/>
            <person name="Hauser L."/>
            <person name="Kyrpides N."/>
            <person name="Mikhailova N."/>
            <person name="Zhao F."/>
            <person name="Li T."/>
            <person name="Liu Z."/>
            <person name="Overmann J."/>
            <person name="Bryant D.A."/>
            <person name="Richardson P."/>
        </authorList>
    </citation>
    <scope>NUCLEOTIDE SEQUENCE [LARGE SCALE GENOMIC DNA]</scope>
    <source>
        <strain evidence="3">NCIB 8327</strain>
    </source>
</reference>
<dbReference type="InterPro" id="IPR018704">
    <property type="entry name" value="SecYEG/CpoB_TPR"/>
</dbReference>
<evidence type="ECO:0000256" key="1">
    <source>
        <dbReference type="SAM" id="Phobius"/>
    </source>
</evidence>
<keyword evidence="4" id="KW-1185">Reference proteome</keyword>
<keyword evidence="1" id="KW-0812">Transmembrane</keyword>
<dbReference type="STRING" id="517417.Cpar_1652"/>
<protein>
    <recommendedName>
        <fullName evidence="2">Ancillary SecYEG translocon subunit/Cell division coordinator CpoB TPR domain-containing protein</fullName>
    </recommendedName>
</protein>
<dbReference type="eggNOG" id="COG2976">
    <property type="taxonomic scope" value="Bacteria"/>
</dbReference>
<evidence type="ECO:0000259" key="2">
    <source>
        <dbReference type="Pfam" id="PF09976"/>
    </source>
</evidence>
<dbReference type="KEGG" id="cpc:Cpar_1652"/>
<dbReference type="Proteomes" id="UP000008811">
    <property type="component" value="Chromosome"/>
</dbReference>
<dbReference type="InterPro" id="IPR011990">
    <property type="entry name" value="TPR-like_helical_dom_sf"/>
</dbReference>
<dbReference type="InterPro" id="IPR019734">
    <property type="entry name" value="TPR_rpt"/>
</dbReference>
<dbReference type="SUPFAM" id="SSF48452">
    <property type="entry name" value="TPR-like"/>
    <property type="match status" value="1"/>
</dbReference>
<accession>B3QQ44</accession>
<dbReference type="EMBL" id="CP001099">
    <property type="protein sequence ID" value="ACF12047.1"/>
    <property type="molecule type" value="Genomic_DNA"/>
</dbReference>
<dbReference type="Pfam" id="PF13174">
    <property type="entry name" value="TPR_6"/>
    <property type="match status" value="1"/>
</dbReference>
<dbReference type="Pfam" id="PF09976">
    <property type="entry name" value="TPR_21"/>
    <property type="match status" value="1"/>
</dbReference>
<organism evidence="3 4">
    <name type="scientific">Chlorobaculum parvum (strain DSM 263 / NCIMB 8327)</name>
    <name type="common">Chlorobium vibrioforme subsp. thiosulfatophilum</name>
    <dbReference type="NCBI Taxonomy" id="517417"/>
    <lineage>
        <taxon>Bacteria</taxon>
        <taxon>Pseudomonadati</taxon>
        <taxon>Chlorobiota</taxon>
        <taxon>Chlorobiia</taxon>
        <taxon>Chlorobiales</taxon>
        <taxon>Chlorobiaceae</taxon>
        <taxon>Chlorobaculum</taxon>
    </lineage>
</organism>
<evidence type="ECO:0000313" key="3">
    <source>
        <dbReference type="EMBL" id="ACF12047.1"/>
    </source>
</evidence>